<reference evidence="2 3" key="1">
    <citation type="submission" date="2016-08" db="EMBL/GenBank/DDBJ databases">
        <title>Draft genome sequence of allopolyploid Zygosaccharomyces rouxii.</title>
        <authorList>
            <person name="Watanabe J."/>
            <person name="Uehara K."/>
            <person name="Mogi Y."/>
            <person name="Tsukioka Y."/>
        </authorList>
    </citation>
    <scope>NUCLEOTIDE SEQUENCE [LARGE SCALE GENOMIC DNA]</scope>
    <source>
        <strain evidence="2 3">NBRC 110957</strain>
    </source>
</reference>
<dbReference type="EMBL" id="BDGX01000038">
    <property type="protein sequence ID" value="GAV54373.1"/>
    <property type="molecule type" value="Genomic_DNA"/>
</dbReference>
<accession>A0A1Q3AFW9</accession>
<dbReference type="AlphaFoldDB" id="A0A1Q3AFW9"/>
<feature type="compositionally biased region" description="Polar residues" evidence="1">
    <location>
        <begin position="416"/>
        <end position="431"/>
    </location>
</feature>
<gene>
    <name evidence="2" type="ORF">ZYGR_0AL01050</name>
</gene>
<feature type="region of interest" description="Disordered" evidence="1">
    <location>
        <begin position="134"/>
        <end position="162"/>
    </location>
</feature>
<protein>
    <submittedName>
        <fullName evidence="2">Uncharacterized protein</fullName>
    </submittedName>
</protein>
<dbReference type="OrthoDB" id="4068351at2759"/>
<feature type="region of interest" description="Disordered" evidence="1">
    <location>
        <begin position="1"/>
        <end position="32"/>
    </location>
</feature>
<evidence type="ECO:0000313" key="2">
    <source>
        <dbReference type="EMBL" id="GAV54373.1"/>
    </source>
</evidence>
<evidence type="ECO:0000256" key="1">
    <source>
        <dbReference type="SAM" id="MobiDB-lite"/>
    </source>
</evidence>
<feature type="compositionally biased region" description="Polar residues" evidence="1">
    <location>
        <begin position="1"/>
        <end position="10"/>
    </location>
</feature>
<dbReference type="Proteomes" id="UP000187013">
    <property type="component" value="Unassembled WGS sequence"/>
</dbReference>
<evidence type="ECO:0000313" key="3">
    <source>
        <dbReference type="Proteomes" id="UP000187013"/>
    </source>
</evidence>
<feature type="region of interest" description="Disordered" evidence="1">
    <location>
        <begin position="334"/>
        <end position="362"/>
    </location>
</feature>
<organism evidence="2 3">
    <name type="scientific">Zygosaccharomyces rouxii</name>
    <dbReference type="NCBI Taxonomy" id="4956"/>
    <lineage>
        <taxon>Eukaryota</taxon>
        <taxon>Fungi</taxon>
        <taxon>Dikarya</taxon>
        <taxon>Ascomycota</taxon>
        <taxon>Saccharomycotina</taxon>
        <taxon>Saccharomycetes</taxon>
        <taxon>Saccharomycetales</taxon>
        <taxon>Saccharomycetaceae</taxon>
        <taxon>Zygosaccharomyces</taxon>
    </lineage>
</organism>
<feature type="compositionally biased region" description="Basic and acidic residues" evidence="1">
    <location>
        <begin position="13"/>
        <end position="24"/>
    </location>
</feature>
<name>A0A1Q3AFW9_ZYGRO</name>
<comment type="caution">
    <text evidence="2">The sequence shown here is derived from an EMBL/GenBank/DDBJ whole genome shotgun (WGS) entry which is preliminary data.</text>
</comment>
<feature type="region of interest" description="Disordered" evidence="1">
    <location>
        <begin position="407"/>
        <end position="431"/>
    </location>
</feature>
<proteinExistence type="predicted"/>
<sequence length="431" mass="50211">MKLNTNTNCNIHAHSEPHTQESKRTMQSTRTTLDDDDVKEMEQKLDEISISDSSRSSNHEEELGRVKNENYHLKLAIDEKNDEILKLHHMLHKEAYLENLHKVLPSLQNGPLLYPPSSSSQCEQQDGEPSIIDSEVATHISTSPYKGNRARSTRTESSLATTTVSKSKKKSKLLEDHLIPFLQRSMQTFHTSSIFQKESLELLGLWQFLEENNWEDESLLANFLENLNYLQQQSTSLLNRELHFKRLSQRLEYLFTVFLDPKEYDMAPQEHIIKLKNDLLNIFIKLFDRIPTNQQNDQELPRKEIRAQKIADLEKGINLCMEAMNNAYGPYRTTAESKKHSDNEEGIPDLSHFSNKEKQRLKQNRTSLEFIPIGYDENMLNTRTPQRPLKPSKRDLDITPVAQFRMDENDPLQKFFQEQNGYSPHSMSSRR</sequence>